<dbReference type="PANTHER" id="PTHR46075">
    <property type="entry name" value="CHIMERIN FAMILY MEMBER"/>
    <property type="match status" value="1"/>
</dbReference>
<dbReference type="PANTHER" id="PTHR46075:SF1">
    <property type="entry name" value="N-CHIMAERIN"/>
    <property type="match status" value="1"/>
</dbReference>
<dbReference type="InterPro" id="IPR051854">
    <property type="entry name" value="Rho-type_GAP"/>
</dbReference>
<evidence type="ECO:0000259" key="5">
    <source>
        <dbReference type="PROSITE" id="PS50081"/>
    </source>
</evidence>
<dbReference type="InterPro" id="IPR002219">
    <property type="entry name" value="PKC_DAG/PE"/>
</dbReference>
<dbReference type="SUPFAM" id="SSF48350">
    <property type="entry name" value="GTPase activation domain, GAP"/>
    <property type="match status" value="1"/>
</dbReference>
<dbReference type="PROSITE" id="PS50238">
    <property type="entry name" value="RHOGAP"/>
    <property type="match status" value="1"/>
</dbReference>
<dbReference type="SMART" id="SM00324">
    <property type="entry name" value="RhoGAP"/>
    <property type="match status" value="1"/>
</dbReference>
<dbReference type="PROSITE" id="PS50081">
    <property type="entry name" value="ZF_DAG_PE_2"/>
    <property type="match status" value="1"/>
</dbReference>
<proteinExistence type="predicted"/>
<dbReference type="Gene3D" id="1.10.555.10">
    <property type="entry name" value="Rho GTPase activation protein"/>
    <property type="match status" value="1"/>
</dbReference>
<dbReference type="Gene3D" id="3.30.60.20">
    <property type="match status" value="1"/>
</dbReference>
<protein>
    <submittedName>
        <fullName evidence="7">N-chimaerin</fullName>
    </submittedName>
</protein>
<dbReference type="CDD" id="cd04372">
    <property type="entry name" value="RhoGAP_chimaerin"/>
    <property type="match status" value="1"/>
</dbReference>
<evidence type="ECO:0000313" key="7">
    <source>
        <dbReference type="EMBL" id="KAI2660375.1"/>
    </source>
</evidence>
<dbReference type="InterPro" id="IPR008936">
    <property type="entry name" value="Rho_GTPase_activation_prot"/>
</dbReference>
<gene>
    <name evidence="7" type="ORF">H4Q32_007919</name>
</gene>
<organism evidence="7 8">
    <name type="scientific">Labeo rohita</name>
    <name type="common">Indian major carp</name>
    <name type="synonym">Cyprinus rohita</name>
    <dbReference type="NCBI Taxonomy" id="84645"/>
    <lineage>
        <taxon>Eukaryota</taxon>
        <taxon>Metazoa</taxon>
        <taxon>Chordata</taxon>
        <taxon>Craniata</taxon>
        <taxon>Vertebrata</taxon>
        <taxon>Euteleostomi</taxon>
        <taxon>Actinopterygii</taxon>
        <taxon>Neopterygii</taxon>
        <taxon>Teleostei</taxon>
        <taxon>Ostariophysi</taxon>
        <taxon>Cypriniformes</taxon>
        <taxon>Cyprinidae</taxon>
        <taxon>Labeoninae</taxon>
        <taxon>Labeonini</taxon>
        <taxon>Labeo</taxon>
    </lineage>
</organism>
<dbReference type="InterPro" id="IPR000198">
    <property type="entry name" value="RhoGAP_dom"/>
</dbReference>
<dbReference type="SUPFAM" id="SSF57889">
    <property type="entry name" value="Cysteine-rich domain"/>
    <property type="match status" value="1"/>
</dbReference>
<dbReference type="EMBL" id="JACTAM010000009">
    <property type="protein sequence ID" value="KAI2660375.1"/>
    <property type="molecule type" value="Genomic_DNA"/>
</dbReference>
<keyword evidence="8" id="KW-1185">Reference proteome</keyword>
<evidence type="ECO:0000256" key="3">
    <source>
        <dbReference type="ARBA" id="ARBA00022771"/>
    </source>
</evidence>
<evidence type="ECO:0000313" key="8">
    <source>
        <dbReference type="Proteomes" id="UP000830375"/>
    </source>
</evidence>
<feature type="domain" description="Rho-GAP" evidence="6">
    <location>
        <begin position="266"/>
        <end position="457"/>
    </location>
</feature>
<accession>A0ABQ8MCL8</accession>
<dbReference type="Pfam" id="PF00620">
    <property type="entry name" value="RhoGAP"/>
    <property type="match status" value="1"/>
</dbReference>
<evidence type="ECO:0000259" key="6">
    <source>
        <dbReference type="PROSITE" id="PS50238"/>
    </source>
</evidence>
<name>A0ABQ8MCL8_LABRO</name>
<comment type="caution">
    <text evidence="7">The sequence shown here is derived from an EMBL/GenBank/DDBJ whole genome shotgun (WGS) entry which is preliminary data.</text>
</comment>
<reference evidence="7 8" key="1">
    <citation type="submission" date="2022-01" db="EMBL/GenBank/DDBJ databases">
        <title>A high-quality chromosome-level genome assembly of rohu carp, Labeo rohita.</title>
        <authorList>
            <person name="Arick M.A. II"/>
            <person name="Hsu C.-Y."/>
            <person name="Magbanua Z."/>
            <person name="Pechanova O."/>
            <person name="Grover C."/>
            <person name="Miller E."/>
            <person name="Thrash A."/>
            <person name="Ezzel L."/>
            <person name="Alam S."/>
            <person name="Benzie J."/>
            <person name="Hamilton M."/>
            <person name="Karsi A."/>
            <person name="Lawrence M.L."/>
            <person name="Peterson D.G."/>
        </authorList>
    </citation>
    <scope>NUCLEOTIDE SEQUENCE [LARGE SCALE GENOMIC DNA]</scope>
    <source>
        <strain evidence="8">BAU-BD-2019</strain>
        <tissue evidence="7">Blood</tissue>
    </source>
</reference>
<feature type="domain" description="Phorbol-ester/DAG-type" evidence="5">
    <location>
        <begin position="171"/>
        <end position="253"/>
    </location>
</feature>
<dbReference type="InterPro" id="IPR046349">
    <property type="entry name" value="C1-like_sf"/>
</dbReference>
<keyword evidence="1" id="KW-0343">GTPase activation</keyword>
<evidence type="ECO:0000256" key="1">
    <source>
        <dbReference type="ARBA" id="ARBA00022468"/>
    </source>
</evidence>
<sequence length="457" mass="51760">MPSRESYVLRKEEKSLVHKAKAEGKEQGMVAAALGMKMSPQKPPATLWQPLKLFAYSQLTSLVRRATLKESERAPKYEKVHNFKVLPSQTPCPPAPLPPSQLQFVCRVQRQRCAKPHRLLTPQRALSAACFLSSLRFFPCCCMGSKAFQFMLVDLMGCWCVLQEIREPTGPSRRSVHTFRGPHWCEYCANFMWGLIAQGVKCAGTICIPGMFCHRQGDTIEISISQSEALSSLIRDCGLNVHKQCSKMVPNDCKPDLKHVKKVYSCDLTTLVKAHNAKRPMVVDMCIREIESRGLKSEGLYRISGFSDLIEDVKLSFDRDGEKADISVNVYEDINVITGALKLYFRDLPIPVITYDAYPRFIEAAKLTDPDERLEALHEALKQLPPAHCETLRYLMAHLKRVTQNEKDNLMNAENLGIVFGPTLMRAPDLDAMTALNDIRYQRQVVELLIKNEDILF</sequence>
<keyword evidence="2" id="KW-0479">Metal-binding</keyword>
<keyword evidence="4" id="KW-0862">Zinc</keyword>
<evidence type="ECO:0000256" key="4">
    <source>
        <dbReference type="ARBA" id="ARBA00022833"/>
    </source>
</evidence>
<evidence type="ECO:0000256" key="2">
    <source>
        <dbReference type="ARBA" id="ARBA00022723"/>
    </source>
</evidence>
<dbReference type="InterPro" id="IPR037860">
    <property type="entry name" value="RhoGAP_chimaerin"/>
</dbReference>
<keyword evidence="3" id="KW-0863">Zinc-finger</keyword>
<dbReference type="Proteomes" id="UP000830375">
    <property type="component" value="Unassembled WGS sequence"/>
</dbReference>